<sequence length="51" mass="5761">MGHDFTLKEGPTQDQNPSCSLHLLTTSLLFSTLSHKLSYNLFTFSQPHLLL</sequence>
<dbReference type="AlphaFoldDB" id="A0A7I8JU83"/>
<gene>
    <name evidence="1" type="ORF">SI7747_18020184</name>
</gene>
<dbReference type="Proteomes" id="UP001189122">
    <property type="component" value="Unassembled WGS sequence"/>
</dbReference>
<accession>A0A7I8JU83</accession>
<dbReference type="EMBL" id="LR743605">
    <property type="protein sequence ID" value="CAA2634790.1"/>
    <property type="molecule type" value="Genomic_DNA"/>
</dbReference>
<name>A0A7I8JU83_SPIIN</name>
<organism evidence="1">
    <name type="scientific">Spirodela intermedia</name>
    <name type="common">Intermediate duckweed</name>
    <dbReference type="NCBI Taxonomy" id="51605"/>
    <lineage>
        <taxon>Eukaryota</taxon>
        <taxon>Viridiplantae</taxon>
        <taxon>Streptophyta</taxon>
        <taxon>Embryophyta</taxon>
        <taxon>Tracheophyta</taxon>
        <taxon>Spermatophyta</taxon>
        <taxon>Magnoliopsida</taxon>
        <taxon>Liliopsida</taxon>
        <taxon>Araceae</taxon>
        <taxon>Lemnoideae</taxon>
        <taxon>Spirodela</taxon>
    </lineage>
</organism>
<proteinExistence type="predicted"/>
<dbReference type="EMBL" id="CACRZD030000018">
    <property type="protein sequence ID" value="CAA6673767.1"/>
    <property type="molecule type" value="Genomic_DNA"/>
</dbReference>
<protein>
    <submittedName>
        <fullName evidence="1">Uncharacterized protein</fullName>
    </submittedName>
</protein>
<evidence type="ECO:0000313" key="1">
    <source>
        <dbReference type="EMBL" id="CAA2634790.1"/>
    </source>
</evidence>
<evidence type="ECO:0000313" key="2">
    <source>
        <dbReference type="Proteomes" id="UP001189122"/>
    </source>
</evidence>
<keyword evidence="2" id="KW-1185">Reference proteome</keyword>
<reference evidence="1 2" key="1">
    <citation type="submission" date="2019-12" db="EMBL/GenBank/DDBJ databases">
        <authorList>
            <person name="Scholz U."/>
            <person name="Mascher M."/>
            <person name="Fiebig A."/>
        </authorList>
    </citation>
    <scope>NUCLEOTIDE SEQUENCE</scope>
</reference>